<gene>
    <name evidence="2" type="ORF">FWILDA_LOCUS12678</name>
</gene>
<sequence length="435" mass="50908">QKSITKYQKGVATVIEAEIDEWTKEVIKTTKDPASAFSADDDNESQNPSLIESDLIEFEKITDKSCLKPLEILSTENLKTHAILSLHPRHFGKTLFLSTLSSYYNIKNRDRFEQLFGDLYIGKNPTLLASSFLVFELNFSGLRTNTTYNIFDEDLYQSLNIFILEFMYQYQQELEQHFQIYDENTNALANFSNLLKAVRLNEYKLYVFIDEYDASINETFKNETIFQDLTNHKKEDNSMGKSIFTEAIRQFSLESKNALTYQPNGLCFSFRILNNISKREFIVEALKIHEWKDDDLTPVQQCLQILEGNNDIDLLYRFVEELLLKPLKNNSIVHSNEEVLKQTFLDTLILTLHANIEPEFQFDNIKMECIKLDRIYNSWQGATRISLSLMKKSEDEILNLEISDYYRSNQKTVCEVLDSKIRKKCNDYLEPLKNR</sequence>
<feature type="domain" description="AAA-ATPase-like" evidence="1">
    <location>
        <begin position="82"/>
        <end position="242"/>
    </location>
</feature>
<organism evidence="2 3">
    <name type="scientific">Funneliformis geosporum</name>
    <dbReference type="NCBI Taxonomy" id="1117311"/>
    <lineage>
        <taxon>Eukaryota</taxon>
        <taxon>Fungi</taxon>
        <taxon>Fungi incertae sedis</taxon>
        <taxon>Mucoromycota</taxon>
        <taxon>Glomeromycotina</taxon>
        <taxon>Glomeromycetes</taxon>
        <taxon>Glomerales</taxon>
        <taxon>Glomeraceae</taxon>
        <taxon>Funneliformis</taxon>
    </lineage>
</organism>
<proteinExistence type="predicted"/>
<evidence type="ECO:0000259" key="1">
    <source>
        <dbReference type="Pfam" id="PF09820"/>
    </source>
</evidence>
<name>A0A9W4WTW7_9GLOM</name>
<evidence type="ECO:0000313" key="2">
    <source>
        <dbReference type="EMBL" id="CAI2186639.1"/>
    </source>
</evidence>
<feature type="non-terminal residue" evidence="2">
    <location>
        <position position="435"/>
    </location>
</feature>
<keyword evidence="3" id="KW-1185">Reference proteome</keyword>
<dbReference type="PANTHER" id="PTHR34825">
    <property type="entry name" value="CONSERVED PROTEIN, WITH A WEAK D-GALACTARATE DEHYDRATASE/ALTRONATE HYDROLASE DOMAIN"/>
    <property type="match status" value="1"/>
</dbReference>
<dbReference type="AlphaFoldDB" id="A0A9W4WTW7"/>
<reference evidence="2" key="1">
    <citation type="submission" date="2022-08" db="EMBL/GenBank/DDBJ databases">
        <authorList>
            <person name="Kallberg Y."/>
            <person name="Tangrot J."/>
            <person name="Rosling A."/>
        </authorList>
    </citation>
    <scope>NUCLEOTIDE SEQUENCE</scope>
    <source>
        <strain evidence="2">Wild A</strain>
    </source>
</reference>
<dbReference type="OrthoDB" id="3068380at2759"/>
<accession>A0A9W4WTW7</accession>
<dbReference type="Proteomes" id="UP001153678">
    <property type="component" value="Unassembled WGS sequence"/>
</dbReference>
<dbReference type="EMBL" id="CAMKVN010004232">
    <property type="protein sequence ID" value="CAI2186639.1"/>
    <property type="molecule type" value="Genomic_DNA"/>
</dbReference>
<evidence type="ECO:0000313" key="3">
    <source>
        <dbReference type="Proteomes" id="UP001153678"/>
    </source>
</evidence>
<comment type="caution">
    <text evidence="2">The sequence shown here is derived from an EMBL/GenBank/DDBJ whole genome shotgun (WGS) entry which is preliminary data.</text>
</comment>
<dbReference type="InterPro" id="IPR018631">
    <property type="entry name" value="AAA-ATPase-like_dom"/>
</dbReference>
<protein>
    <submittedName>
        <fullName evidence="2">18008_t:CDS:1</fullName>
    </submittedName>
</protein>
<dbReference type="PANTHER" id="PTHR34825:SF2">
    <property type="entry name" value="AAA-ATPASE-LIKE DOMAIN-CONTAINING PROTEIN"/>
    <property type="match status" value="1"/>
</dbReference>
<dbReference type="Pfam" id="PF09820">
    <property type="entry name" value="AAA-ATPase_like"/>
    <property type="match status" value="1"/>
</dbReference>